<evidence type="ECO:0000313" key="2">
    <source>
        <dbReference type="Proteomes" id="UP001569153"/>
    </source>
</evidence>
<gene>
    <name evidence="1" type="ORF">ACED38_13220</name>
</gene>
<dbReference type="Proteomes" id="UP001569153">
    <property type="component" value="Unassembled WGS sequence"/>
</dbReference>
<dbReference type="RefSeq" id="WP_371730642.1">
    <property type="nucleotide sequence ID" value="NZ_JBGOOT010000009.1"/>
</dbReference>
<sequence>MFGFVRKSKIEFGAKKALEESGIEQSSYSDYFNFIKGLGFIQALDASKDALTQPLQSLCFAFATLELMKLRCQLHGQNSNVAVINVSLEYIGKAIELQISTSVNPEHSERAAEVLLDAIKQDSRDLIAKQAM</sequence>
<reference evidence="1 2" key="1">
    <citation type="submission" date="2024-06" db="EMBL/GenBank/DDBJ databases">
        <authorList>
            <person name="Steensen K."/>
            <person name="Seneca J."/>
            <person name="Bartlau N."/>
            <person name="Yu A.X."/>
            <person name="Polz M.F."/>
        </authorList>
    </citation>
    <scope>NUCLEOTIDE SEQUENCE [LARGE SCALE GENOMIC DNA]</scope>
    <source>
        <strain evidence="1 2">FF146</strain>
    </source>
</reference>
<accession>A0ABV4M8H5</accession>
<comment type="caution">
    <text evidence="1">The sequence shown here is derived from an EMBL/GenBank/DDBJ whole genome shotgun (WGS) entry which is preliminary data.</text>
</comment>
<proteinExistence type="predicted"/>
<evidence type="ECO:0000313" key="1">
    <source>
        <dbReference type="EMBL" id="MEZ8195835.1"/>
    </source>
</evidence>
<keyword evidence="2" id="KW-1185">Reference proteome</keyword>
<dbReference type="EMBL" id="JBGOOT010000009">
    <property type="protein sequence ID" value="MEZ8195835.1"/>
    <property type="molecule type" value="Genomic_DNA"/>
</dbReference>
<name>A0ABV4M8H5_9VIBR</name>
<protein>
    <submittedName>
        <fullName evidence="1">Uncharacterized protein</fullName>
    </submittedName>
</protein>
<organism evidence="1 2">
    <name type="scientific">Vibrio cortegadensis</name>
    <dbReference type="NCBI Taxonomy" id="1328770"/>
    <lineage>
        <taxon>Bacteria</taxon>
        <taxon>Pseudomonadati</taxon>
        <taxon>Pseudomonadota</taxon>
        <taxon>Gammaproteobacteria</taxon>
        <taxon>Vibrionales</taxon>
        <taxon>Vibrionaceae</taxon>
        <taxon>Vibrio</taxon>
    </lineage>
</organism>